<keyword evidence="4 7" id="KW-0233">DNA recombination</keyword>
<dbReference type="Gene3D" id="2.40.50.140">
    <property type="entry name" value="Nucleic acid-binding proteins"/>
    <property type="match status" value="1"/>
</dbReference>
<dbReference type="PANTHER" id="PTHR33991">
    <property type="entry name" value="DNA REPAIR PROTEIN RECO"/>
    <property type="match status" value="1"/>
</dbReference>
<evidence type="ECO:0000313" key="9">
    <source>
        <dbReference type="EMBL" id="KIL79670.1"/>
    </source>
</evidence>
<sequence>MLQKIEGIVIRTSDYGETNKVVTIYTREKGKLAFMARGAKKPNSRLSSVTQPFTHGSFLVQSGSGLGTLQQGEMMTSMRHIREDLLMSAHAAYMAELLDKSTEEKKPNPYLYELFEQCLHYLNEGYDAEVITAIFEMKMLQVIGLHPELSGCAHCGSREGRFAFSIRENGFLCHRCFEVDPYLLPLSQAAIKLLRLFYFFDLKRLGDIKVKEETKKELRTAISLYYDEYSGIYLKSRRFLDQMERMQSFLVNKEQEED</sequence>
<evidence type="ECO:0000256" key="2">
    <source>
        <dbReference type="ARBA" id="ARBA00021310"/>
    </source>
</evidence>
<comment type="similarity">
    <text evidence="1 7">Belongs to the RecO family.</text>
</comment>
<dbReference type="Pfam" id="PF02565">
    <property type="entry name" value="RecO_C"/>
    <property type="match status" value="1"/>
</dbReference>
<dbReference type="EMBL" id="JXLP01000002">
    <property type="protein sequence ID" value="KIL79670.1"/>
    <property type="molecule type" value="Genomic_DNA"/>
</dbReference>
<evidence type="ECO:0000256" key="3">
    <source>
        <dbReference type="ARBA" id="ARBA00022763"/>
    </source>
</evidence>
<feature type="domain" description="DNA replication/recombination mediator RecO N-terminal" evidence="8">
    <location>
        <begin position="1"/>
        <end position="77"/>
    </location>
</feature>
<comment type="function">
    <text evidence="7">Involved in DNA repair and RecF pathway recombination.</text>
</comment>
<dbReference type="Proteomes" id="UP000031982">
    <property type="component" value="Unassembled WGS sequence"/>
</dbReference>
<evidence type="ECO:0000259" key="8">
    <source>
        <dbReference type="Pfam" id="PF11967"/>
    </source>
</evidence>
<keyword evidence="5 7" id="KW-0234">DNA repair</keyword>
<evidence type="ECO:0000256" key="4">
    <source>
        <dbReference type="ARBA" id="ARBA00023172"/>
    </source>
</evidence>
<evidence type="ECO:0000256" key="6">
    <source>
        <dbReference type="ARBA" id="ARBA00033409"/>
    </source>
</evidence>
<keyword evidence="10" id="KW-1185">Reference proteome</keyword>
<dbReference type="HAMAP" id="MF_00201">
    <property type="entry name" value="RecO"/>
    <property type="match status" value="1"/>
</dbReference>
<name>A0ABR5AY53_BACBA</name>
<dbReference type="InterPro" id="IPR022572">
    <property type="entry name" value="DNA_rep/recomb_RecO_N"/>
</dbReference>
<proteinExistence type="inferred from homology"/>
<gene>
    <name evidence="7" type="primary">recO</name>
    <name evidence="9" type="ORF">SD77_2124</name>
</gene>
<protein>
    <recommendedName>
        <fullName evidence="2 7">DNA repair protein RecO</fullName>
    </recommendedName>
    <alternativeName>
        <fullName evidence="6 7">Recombination protein O</fullName>
    </alternativeName>
</protein>
<dbReference type="Gene3D" id="1.20.1440.120">
    <property type="entry name" value="Recombination protein O, C-terminal domain"/>
    <property type="match status" value="1"/>
</dbReference>
<dbReference type="PANTHER" id="PTHR33991:SF1">
    <property type="entry name" value="DNA REPAIR PROTEIN RECO"/>
    <property type="match status" value="1"/>
</dbReference>
<organism evidence="9 10">
    <name type="scientific">Bacillus badius</name>
    <dbReference type="NCBI Taxonomy" id="1455"/>
    <lineage>
        <taxon>Bacteria</taxon>
        <taxon>Bacillati</taxon>
        <taxon>Bacillota</taxon>
        <taxon>Bacilli</taxon>
        <taxon>Bacillales</taxon>
        <taxon>Bacillaceae</taxon>
        <taxon>Pseudobacillus</taxon>
    </lineage>
</organism>
<dbReference type="NCBIfam" id="TIGR00613">
    <property type="entry name" value="reco"/>
    <property type="match status" value="1"/>
</dbReference>
<dbReference type="RefSeq" id="WP_041113274.1">
    <property type="nucleotide sequence ID" value="NZ_JARTHD010000004.1"/>
</dbReference>
<keyword evidence="3 7" id="KW-0227">DNA damage</keyword>
<evidence type="ECO:0000256" key="1">
    <source>
        <dbReference type="ARBA" id="ARBA00007452"/>
    </source>
</evidence>
<accession>A0ABR5AY53</accession>
<dbReference type="InterPro" id="IPR012340">
    <property type="entry name" value="NA-bd_OB-fold"/>
</dbReference>
<dbReference type="InterPro" id="IPR042242">
    <property type="entry name" value="RecO_C"/>
</dbReference>
<evidence type="ECO:0000313" key="10">
    <source>
        <dbReference type="Proteomes" id="UP000031982"/>
    </source>
</evidence>
<reference evidence="9 10" key="1">
    <citation type="submission" date="2015-01" db="EMBL/GenBank/DDBJ databases">
        <title>Genome Assembly of Bacillus badius MTCC 1458.</title>
        <authorList>
            <person name="Verma A."/>
            <person name="Khatri I."/>
            <person name="Mual P."/>
            <person name="Subramanian S."/>
            <person name="Krishnamurthi S."/>
        </authorList>
    </citation>
    <scope>NUCLEOTIDE SEQUENCE [LARGE SCALE GENOMIC DNA]</scope>
    <source>
        <strain evidence="9 10">MTCC 1458</strain>
    </source>
</reference>
<dbReference type="SUPFAM" id="SSF50249">
    <property type="entry name" value="Nucleic acid-binding proteins"/>
    <property type="match status" value="1"/>
</dbReference>
<dbReference type="InterPro" id="IPR037278">
    <property type="entry name" value="ARFGAP/RecO"/>
</dbReference>
<evidence type="ECO:0000256" key="5">
    <source>
        <dbReference type="ARBA" id="ARBA00023204"/>
    </source>
</evidence>
<dbReference type="SUPFAM" id="SSF57863">
    <property type="entry name" value="ArfGap/RecO-like zinc finger"/>
    <property type="match status" value="1"/>
</dbReference>
<comment type="caution">
    <text evidence="9">The sequence shown here is derived from an EMBL/GenBank/DDBJ whole genome shotgun (WGS) entry which is preliminary data.</text>
</comment>
<evidence type="ECO:0000256" key="7">
    <source>
        <dbReference type="HAMAP-Rule" id="MF_00201"/>
    </source>
</evidence>
<dbReference type="Pfam" id="PF11967">
    <property type="entry name" value="RecO_N"/>
    <property type="match status" value="1"/>
</dbReference>
<dbReference type="InterPro" id="IPR003717">
    <property type="entry name" value="RecO"/>
</dbReference>